<dbReference type="EMBL" id="CP121682">
    <property type="protein sequence ID" value="WGD43655.1"/>
    <property type="molecule type" value="Genomic_DNA"/>
</dbReference>
<evidence type="ECO:0008006" key="4">
    <source>
        <dbReference type="Google" id="ProtNLM"/>
    </source>
</evidence>
<feature type="transmembrane region" description="Helical" evidence="1">
    <location>
        <begin position="41"/>
        <end position="61"/>
    </location>
</feature>
<accession>A0ABY8K5Z2</accession>
<evidence type="ECO:0000313" key="3">
    <source>
        <dbReference type="Proteomes" id="UP001216440"/>
    </source>
</evidence>
<dbReference type="RefSeq" id="WP_279336701.1">
    <property type="nucleotide sequence ID" value="NZ_CP121682.1"/>
</dbReference>
<keyword evidence="3" id="KW-1185">Reference proteome</keyword>
<protein>
    <recommendedName>
        <fullName evidence="4">Integral membrane protein</fullName>
    </recommendedName>
</protein>
<keyword evidence="1" id="KW-1133">Transmembrane helix</keyword>
<organism evidence="2 3">
    <name type="scientific">Streptomyces cathayae</name>
    <dbReference type="NCBI Taxonomy" id="3031124"/>
    <lineage>
        <taxon>Bacteria</taxon>
        <taxon>Bacillati</taxon>
        <taxon>Actinomycetota</taxon>
        <taxon>Actinomycetes</taxon>
        <taxon>Kitasatosporales</taxon>
        <taxon>Streptomycetaceae</taxon>
        <taxon>Streptomyces</taxon>
    </lineage>
</organism>
<evidence type="ECO:0000256" key="1">
    <source>
        <dbReference type="SAM" id="Phobius"/>
    </source>
</evidence>
<evidence type="ECO:0000313" key="2">
    <source>
        <dbReference type="EMBL" id="WGD43655.1"/>
    </source>
</evidence>
<name>A0ABY8K5Z2_9ACTN</name>
<proteinExistence type="predicted"/>
<sequence length="164" mass="17094">MFVLLAFAALFTVPVWGIAVIVKLVSVVLPGRPPDWGVRLLRWGAGMAAAAAVVLLVLALGSVQASDHESRSGTDSSPAPACRNAAPHLVEGLVGHRASYLPPAFDCVRDDGTTYPSSGSYAWLNGLVVTWATASVLLAAGARYATGRQTARQVEVPEPDGSSR</sequence>
<dbReference type="Proteomes" id="UP001216440">
    <property type="component" value="Chromosome"/>
</dbReference>
<keyword evidence="1" id="KW-0812">Transmembrane</keyword>
<reference evidence="2 3" key="1">
    <citation type="submission" date="2023-03" db="EMBL/GenBank/DDBJ databases">
        <authorList>
            <person name="Mo P."/>
        </authorList>
    </citation>
    <scope>NUCLEOTIDE SEQUENCE [LARGE SCALE GENOMIC DNA]</scope>
    <source>
        <strain evidence="2 3">HUAS 5</strain>
    </source>
</reference>
<keyword evidence="1" id="KW-0472">Membrane</keyword>
<gene>
    <name evidence="2" type="ORF">PYS65_27910</name>
</gene>